<sequence>MGMFEGLPLCAHNLIKNNEWKGGGIVRLDNALSRPSAGDVAINYHMLKPLITFSPDKVCSGYFITDCLLGLDELFEGKLLVDAADGGKRKVDIAAEEAMKLKMLMGAVRALWRSSPSGQHPRVSELKGMLRPSPSRRRLKEEASDDDAPSPAAAADAPSPDDAPSPAAAADAPSPDPVQDGDAAGGSDQESSEGGPESDHGSVVRVPEERDIL</sequence>
<name>A0ABP0SRB6_9DINO</name>
<feature type="non-terminal residue" evidence="2">
    <location>
        <position position="213"/>
    </location>
</feature>
<feature type="compositionally biased region" description="Low complexity" evidence="1">
    <location>
        <begin position="149"/>
        <end position="173"/>
    </location>
</feature>
<feature type="non-terminal residue" evidence="2">
    <location>
        <position position="1"/>
    </location>
</feature>
<keyword evidence="3" id="KW-1185">Reference proteome</keyword>
<comment type="caution">
    <text evidence="2">The sequence shown here is derived from an EMBL/GenBank/DDBJ whole genome shotgun (WGS) entry which is preliminary data.</text>
</comment>
<dbReference type="EMBL" id="CAXAMN010028058">
    <property type="protein sequence ID" value="CAK9114936.1"/>
    <property type="molecule type" value="Genomic_DNA"/>
</dbReference>
<evidence type="ECO:0000256" key="1">
    <source>
        <dbReference type="SAM" id="MobiDB-lite"/>
    </source>
</evidence>
<evidence type="ECO:0000313" key="3">
    <source>
        <dbReference type="Proteomes" id="UP001642484"/>
    </source>
</evidence>
<feature type="region of interest" description="Disordered" evidence="1">
    <location>
        <begin position="114"/>
        <end position="213"/>
    </location>
</feature>
<protein>
    <submittedName>
        <fullName evidence="2">Uncharacterized protein</fullName>
    </submittedName>
</protein>
<dbReference type="Proteomes" id="UP001642484">
    <property type="component" value="Unassembled WGS sequence"/>
</dbReference>
<organism evidence="2 3">
    <name type="scientific">Durusdinium trenchii</name>
    <dbReference type="NCBI Taxonomy" id="1381693"/>
    <lineage>
        <taxon>Eukaryota</taxon>
        <taxon>Sar</taxon>
        <taxon>Alveolata</taxon>
        <taxon>Dinophyceae</taxon>
        <taxon>Suessiales</taxon>
        <taxon>Symbiodiniaceae</taxon>
        <taxon>Durusdinium</taxon>
    </lineage>
</organism>
<evidence type="ECO:0000313" key="2">
    <source>
        <dbReference type="EMBL" id="CAK9114936.1"/>
    </source>
</evidence>
<gene>
    <name evidence="2" type="ORF">CCMP2556_LOCUS53140</name>
</gene>
<reference evidence="2 3" key="1">
    <citation type="submission" date="2024-02" db="EMBL/GenBank/DDBJ databases">
        <authorList>
            <person name="Chen Y."/>
            <person name="Shah S."/>
            <person name="Dougan E. K."/>
            <person name="Thang M."/>
            <person name="Chan C."/>
        </authorList>
    </citation>
    <scope>NUCLEOTIDE SEQUENCE [LARGE SCALE GENOMIC DNA]</scope>
</reference>
<proteinExistence type="predicted"/>
<accession>A0ABP0SRB6</accession>
<feature type="compositionally biased region" description="Basic and acidic residues" evidence="1">
    <location>
        <begin position="197"/>
        <end position="213"/>
    </location>
</feature>